<dbReference type="EMBL" id="LXQA010376998">
    <property type="protein sequence ID" value="MCI47785.1"/>
    <property type="molecule type" value="Genomic_DNA"/>
</dbReference>
<evidence type="ECO:0000313" key="3">
    <source>
        <dbReference type="Proteomes" id="UP000265520"/>
    </source>
</evidence>
<comment type="caution">
    <text evidence="2">The sequence shown here is derived from an EMBL/GenBank/DDBJ whole genome shotgun (WGS) entry which is preliminary data.</text>
</comment>
<organism evidence="2 3">
    <name type="scientific">Trifolium medium</name>
    <dbReference type="NCBI Taxonomy" id="97028"/>
    <lineage>
        <taxon>Eukaryota</taxon>
        <taxon>Viridiplantae</taxon>
        <taxon>Streptophyta</taxon>
        <taxon>Embryophyta</taxon>
        <taxon>Tracheophyta</taxon>
        <taxon>Spermatophyta</taxon>
        <taxon>Magnoliopsida</taxon>
        <taxon>eudicotyledons</taxon>
        <taxon>Gunneridae</taxon>
        <taxon>Pentapetalae</taxon>
        <taxon>rosids</taxon>
        <taxon>fabids</taxon>
        <taxon>Fabales</taxon>
        <taxon>Fabaceae</taxon>
        <taxon>Papilionoideae</taxon>
        <taxon>50 kb inversion clade</taxon>
        <taxon>NPAAA clade</taxon>
        <taxon>Hologalegina</taxon>
        <taxon>IRL clade</taxon>
        <taxon>Trifolieae</taxon>
        <taxon>Trifolium</taxon>
    </lineage>
</organism>
<name>A0A392SIK5_9FABA</name>
<evidence type="ECO:0000256" key="1">
    <source>
        <dbReference type="SAM" id="MobiDB-lite"/>
    </source>
</evidence>
<sequence length="52" mass="5428">MMTGEDPRRQGGRQTSRWLREETSDGAAVMGGGAAVMGGAREEPANGVPQNP</sequence>
<dbReference type="AlphaFoldDB" id="A0A392SIK5"/>
<protein>
    <submittedName>
        <fullName evidence="2">Uncharacterized protein</fullName>
    </submittedName>
</protein>
<keyword evidence="3" id="KW-1185">Reference proteome</keyword>
<feature type="region of interest" description="Disordered" evidence="1">
    <location>
        <begin position="1"/>
        <end position="52"/>
    </location>
</feature>
<accession>A0A392SIK5</accession>
<proteinExistence type="predicted"/>
<reference evidence="2 3" key="1">
    <citation type="journal article" date="2018" name="Front. Plant Sci.">
        <title>Red Clover (Trifolium pratense) and Zigzag Clover (T. medium) - A Picture of Genomic Similarities and Differences.</title>
        <authorList>
            <person name="Dluhosova J."/>
            <person name="Istvanek J."/>
            <person name="Nedelnik J."/>
            <person name="Repkova J."/>
        </authorList>
    </citation>
    <scope>NUCLEOTIDE SEQUENCE [LARGE SCALE GENOMIC DNA]</scope>
    <source>
        <strain evidence="3">cv. 10/8</strain>
        <tissue evidence="2">Leaf</tissue>
    </source>
</reference>
<dbReference type="Proteomes" id="UP000265520">
    <property type="component" value="Unassembled WGS sequence"/>
</dbReference>
<evidence type="ECO:0000313" key="2">
    <source>
        <dbReference type="EMBL" id="MCI47785.1"/>
    </source>
</evidence>